<dbReference type="GO" id="GO:0046872">
    <property type="term" value="F:metal ion binding"/>
    <property type="evidence" value="ECO:0007669"/>
    <property type="project" value="UniProtKB-UniRule"/>
</dbReference>
<dbReference type="EMBL" id="RXNR01000038">
    <property type="protein sequence ID" value="RTQ91653.1"/>
    <property type="molecule type" value="Genomic_DNA"/>
</dbReference>
<evidence type="ECO:0000259" key="8">
    <source>
        <dbReference type="Pfam" id="PF01975"/>
    </source>
</evidence>
<dbReference type="Gene3D" id="3.40.1210.10">
    <property type="entry name" value="Survival protein SurE-like phosphatase/nucleotidase"/>
    <property type="match status" value="1"/>
</dbReference>
<comment type="subcellular location">
    <subcellularLocation>
        <location evidence="7">Cytoplasm</location>
    </subcellularLocation>
</comment>
<dbReference type="GO" id="GO:0000166">
    <property type="term" value="F:nucleotide binding"/>
    <property type="evidence" value="ECO:0007669"/>
    <property type="project" value="UniProtKB-KW"/>
</dbReference>
<organism evidence="9 10">
    <name type="scientific">Lysinibacillus telephonicus</name>
    <dbReference type="NCBI Taxonomy" id="1714840"/>
    <lineage>
        <taxon>Bacteria</taxon>
        <taxon>Bacillati</taxon>
        <taxon>Bacillota</taxon>
        <taxon>Bacilli</taxon>
        <taxon>Bacillales</taxon>
        <taxon>Bacillaceae</taxon>
        <taxon>Lysinibacillus</taxon>
    </lineage>
</organism>
<dbReference type="InterPro" id="IPR030048">
    <property type="entry name" value="SurE"/>
</dbReference>
<sequence length="261" mass="29561">MNFLVTNDDGIFAPGVKALVEVLENFGKVFVVCPDVENSAISHSITLRRPISVTELNLFNSSQVTSWSISGTPSDCVKLALEVLIKEPIDIVFAGINMGSNIGRDVFYSGTISAALEAQLFNLPSVALSLDSYNPQETNFTNCKKWLFQFLREIFKKPLNNKVLLNVNFPYVELDKFKGFKIADLDFSIERYKHVTIDDSFGQIFYWLKDRRSTIASDYIDYDFMLIKQGYATITPIQYSFTANELIETYKSQLFDNKGAN</sequence>
<feature type="binding site" evidence="7">
    <location>
        <position position="39"/>
    </location>
    <ligand>
        <name>a divalent metal cation</name>
        <dbReference type="ChEBI" id="CHEBI:60240"/>
    </ligand>
</feature>
<feature type="domain" description="Survival protein SurE-like phosphatase/nucleotidase" evidence="8">
    <location>
        <begin position="4"/>
        <end position="185"/>
    </location>
</feature>
<dbReference type="PANTHER" id="PTHR30457">
    <property type="entry name" value="5'-NUCLEOTIDASE SURE"/>
    <property type="match status" value="1"/>
</dbReference>
<keyword evidence="3 7" id="KW-0963">Cytoplasm</keyword>
<protein>
    <recommendedName>
        <fullName evidence="7">5'-nucleotidase SurE</fullName>
        <ecNumber evidence="7">3.1.3.5</ecNumber>
    </recommendedName>
    <alternativeName>
        <fullName evidence="7">Nucleoside 5'-monophosphate phosphohydrolase</fullName>
    </alternativeName>
</protein>
<dbReference type="EC" id="3.1.3.5" evidence="7"/>
<evidence type="ECO:0000256" key="7">
    <source>
        <dbReference type="HAMAP-Rule" id="MF_00060"/>
    </source>
</evidence>
<dbReference type="RefSeq" id="WP_126294947.1">
    <property type="nucleotide sequence ID" value="NZ_CP155468.1"/>
</dbReference>
<name>A0A431UQD2_9BACI</name>
<feature type="binding site" evidence="7">
    <location>
        <position position="8"/>
    </location>
    <ligand>
        <name>a divalent metal cation</name>
        <dbReference type="ChEBI" id="CHEBI:60240"/>
    </ligand>
</feature>
<proteinExistence type="inferred from homology"/>
<evidence type="ECO:0000256" key="6">
    <source>
        <dbReference type="ARBA" id="ARBA00022801"/>
    </source>
</evidence>
<evidence type="ECO:0000256" key="4">
    <source>
        <dbReference type="ARBA" id="ARBA00022723"/>
    </source>
</evidence>
<comment type="cofactor">
    <cofactor evidence="7">
        <name>a divalent metal cation</name>
        <dbReference type="ChEBI" id="CHEBI:60240"/>
    </cofactor>
    <text evidence="7">Binds 1 divalent metal cation per subunit.</text>
</comment>
<keyword evidence="6 7" id="KW-0378">Hydrolase</keyword>
<feature type="binding site" evidence="7">
    <location>
        <position position="9"/>
    </location>
    <ligand>
        <name>a divalent metal cation</name>
        <dbReference type="ChEBI" id="CHEBI:60240"/>
    </ligand>
</feature>
<evidence type="ECO:0000256" key="5">
    <source>
        <dbReference type="ARBA" id="ARBA00022741"/>
    </source>
</evidence>
<evidence type="ECO:0000256" key="3">
    <source>
        <dbReference type="ARBA" id="ARBA00022490"/>
    </source>
</evidence>
<keyword evidence="10" id="KW-1185">Reference proteome</keyword>
<keyword evidence="5 7" id="KW-0547">Nucleotide-binding</keyword>
<dbReference type="PANTHER" id="PTHR30457:SF12">
    <property type="entry name" value="5'_3'-NUCLEOTIDASE SURE"/>
    <property type="match status" value="1"/>
</dbReference>
<dbReference type="NCBIfam" id="TIGR00087">
    <property type="entry name" value="surE"/>
    <property type="match status" value="1"/>
</dbReference>
<comment type="function">
    <text evidence="7">Nucleotidase that shows phosphatase activity on nucleoside 5'-monophosphates.</text>
</comment>
<feature type="binding site" evidence="7">
    <location>
        <position position="97"/>
    </location>
    <ligand>
        <name>a divalent metal cation</name>
        <dbReference type="ChEBI" id="CHEBI:60240"/>
    </ligand>
</feature>
<dbReference type="AlphaFoldDB" id="A0A431UQD2"/>
<evidence type="ECO:0000313" key="9">
    <source>
        <dbReference type="EMBL" id="RTQ91653.1"/>
    </source>
</evidence>
<dbReference type="GO" id="GO:0008253">
    <property type="term" value="F:5'-nucleotidase activity"/>
    <property type="evidence" value="ECO:0007669"/>
    <property type="project" value="UniProtKB-UniRule"/>
</dbReference>
<comment type="similarity">
    <text evidence="2 7">Belongs to the SurE nucleotidase family.</text>
</comment>
<evidence type="ECO:0000256" key="1">
    <source>
        <dbReference type="ARBA" id="ARBA00000815"/>
    </source>
</evidence>
<dbReference type="Pfam" id="PF01975">
    <property type="entry name" value="SurE"/>
    <property type="match status" value="1"/>
</dbReference>
<comment type="caution">
    <text evidence="9">The sequence shown here is derived from an EMBL/GenBank/DDBJ whole genome shotgun (WGS) entry which is preliminary data.</text>
</comment>
<dbReference type="GO" id="GO:0008254">
    <property type="term" value="F:3'-nucleotidase activity"/>
    <property type="evidence" value="ECO:0007669"/>
    <property type="project" value="TreeGrafter"/>
</dbReference>
<evidence type="ECO:0000256" key="2">
    <source>
        <dbReference type="ARBA" id="ARBA00011062"/>
    </source>
</evidence>
<gene>
    <name evidence="7 9" type="primary">surE</name>
    <name evidence="9" type="ORF">EKG35_13140</name>
</gene>
<accession>A0A431UQD2</accession>
<keyword evidence="4 7" id="KW-0479">Metal-binding</keyword>
<evidence type="ECO:0000313" key="10">
    <source>
        <dbReference type="Proteomes" id="UP000276349"/>
    </source>
</evidence>
<dbReference type="OrthoDB" id="9780815at2"/>
<dbReference type="HAMAP" id="MF_00060">
    <property type="entry name" value="SurE"/>
    <property type="match status" value="1"/>
</dbReference>
<dbReference type="InterPro" id="IPR036523">
    <property type="entry name" value="SurE-like_sf"/>
</dbReference>
<comment type="catalytic activity">
    <reaction evidence="1 7">
        <text>a ribonucleoside 5'-phosphate + H2O = a ribonucleoside + phosphate</text>
        <dbReference type="Rhea" id="RHEA:12484"/>
        <dbReference type="ChEBI" id="CHEBI:15377"/>
        <dbReference type="ChEBI" id="CHEBI:18254"/>
        <dbReference type="ChEBI" id="CHEBI:43474"/>
        <dbReference type="ChEBI" id="CHEBI:58043"/>
        <dbReference type="EC" id="3.1.3.5"/>
    </reaction>
</comment>
<dbReference type="GO" id="GO:0004309">
    <property type="term" value="F:exopolyphosphatase activity"/>
    <property type="evidence" value="ECO:0007669"/>
    <property type="project" value="TreeGrafter"/>
</dbReference>
<dbReference type="SUPFAM" id="SSF64167">
    <property type="entry name" value="SurE-like"/>
    <property type="match status" value="1"/>
</dbReference>
<dbReference type="InterPro" id="IPR002828">
    <property type="entry name" value="SurE-like_Pase/nucleotidase"/>
</dbReference>
<dbReference type="GO" id="GO:0005737">
    <property type="term" value="C:cytoplasm"/>
    <property type="evidence" value="ECO:0007669"/>
    <property type="project" value="UniProtKB-SubCell"/>
</dbReference>
<reference evidence="9 10" key="1">
    <citation type="submission" date="2018-12" db="EMBL/GenBank/DDBJ databases">
        <authorList>
            <person name="Yu L."/>
        </authorList>
    </citation>
    <scope>NUCLEOTIDE SEQUENCE [LARGE SCALE GENOMIC DNA]</scope>
    <source>
        <strain evidence="9 10">S5H2222</strain>
    </source>
</reference>
<dbReference type="Proteomes" id="UP000276349">
    <property type="component" value="Unassembled WGS sequence"/>
</dbReference>